<sequence length="263" mass="29790">QSFQQSPRIVALVCESIRSSELSESDDVNMTDASGLFDGPAYSGLDLALDWRDLFLLLHSLQASKPILHHRTSSSRVATEASVFTDIEQLAWRIVQRSRTVAKTIEKHILDQVELLINFGGKQIHAREWKALLLMDISFFWIEQGDTGEHSPSKSATALLCLFERCQKPSQSKIAAETLSQLFISQSGKLFPHLNAIQDWLRYLRTAIHDFFVVSKSDTFSDATYSMQFQRSFDSARDYFLIASRLATVYKGAFSKLDCLKLN</sequence>
<accession>G4ZFC6</accession>
<protein>
    <submittedName>
        <fullName evidence="1">Uncharacterized protein</fullName>
    </submittedName>
</protein>
<dbReference type="EMBL" id="JH159154">
    <property type="protein sequence ID" value="EGZ17015.1"/>
    <property type="molecule type" value="Genomic_DNA"/>
</dbReference>
<dbReference type="AlphaFoldDB" id="G4ZFC6"/>
<proteinExistence type="predicted"/>
<evidence type="ECO:0000313" key="2">
    <source>
        <dbReference type="Proteomes" id="UP000002640"/>
    </source>
</evidence>
<name>G4ZFC6_PHYSP</name>
<dbReference type="InParanoid" id="G4ZFC6"/>
<reference evidence="1 2" key="1">
    <citation type="journal article" date="2006" name="Science">
        <title>Phytophthora genome sequences uncover evolutionary origins and mechanisms of pathogenesis.</title>
        <authorList>
            <person name="Tyler B.M."/>
            <person name="Tripathy S."/>
            <person name="Zhang X."/>
            <person name="Dehal P."/>
            <person name="Jiang R.H."/>
            <person name="Aerts A."/>
            <person name="Arredondo F.D."/>
            <person name="Baxter L."/>
            <person name="Bensasson D."/>
            <person name="Beynon J.L."/>
            <person name="Chapman J."/>
            <person name="Damasceno C.M."/>
            <person name="Dorrance A.E."/>
            <person name="Dou D."/>
            <person name="Dickerman A.W."/>
            <person name="Dubchak I.L."/>
            <person name="Garbelotto M."/>
            <person name="Gijzen M."/>
            <person name="Gordon S.G."/>
            <person name="Govers F."/>
            <person name="Grunwald N.J."/>
            <person name="Huang W."/>
            <person name="Ivors K.L."/>
            <person name="Jones R.W."/>
            <person name="Kamoun S."/>
            <person name="Krampis K."/>
            <person name="Lamour K.H."/>
            <person name="Lee M.K."/>
            <person name="McDonald W.H."/>
            <person name="Medina M."/>
            <person name="Meijer H.J."/>
            <person name="Nordberg E.K."/>
            <person name="Maclean D.J."/>
            <person name="Ospina-Giraldo M.D."/>
            <person name="Morris P.F."/>
            <person name="Phuntumart V."/>
            <person name="Putnam N.H."/>
            <person name="Rash S."/>
            <person name="Rose J.K."/>
            <person name="Sakihama Y."/>
            <person name="Salamov A.A."/>
            <person name="Savidor A."/>
            <person name="Scheuring C.F."/>
            <person name="Smith B.M."/>
            <person name="Sobral B.W."/>
            <person name="Terry A."/>
            <person name="Torto-Alalibo T.A."/>
            <person name="Win J."/>
            <person name="Xu Z."/>
            <person name="Zhang H."/>
            <person name="Grigoriev I.V."/>
            <person name="Rokhsar D.S."/>
            <person name="Boore J.L."/>
        </authorList>
    </citation>
    <scope>NUCLEOTIDE SEQUENCE [LARGE SCALE GENOMIC DNA]</scope>
    <source>
        <strain evidence="1 2">P6497</strain>
    </source>
</reference>
<dbReference type="GeneID" id="20658296"/>
<keyword evidence="2" id="KW-1185">Reference proteome</keyword>
<dbReference type="Proteomes" id="UP000002640">
    <property type="component" value="Unassembled WGS sequence"/>
</dbReference>
<dbReference type="OMA" id="DISFFWI"/>
<gene>
    <name evidence="1" type="ORF">PHYSODRAFT_503945</name>
</gene>
<organism evidence="1 2">
    <name type="scientific">Phytophthora sojae (strain P6497)</name>
    <name type="common">Soybean stem and root rot agent</name>
    <name type="synonym">Phytophthora megasperma f. sp. glycines</name>
    <dbReference type="NCBI Taxonomy" id="1094619"/>
    <lineage>
        <taxon>Eukaryota</taxon>
        <taxon>Sar</taxon>
        <taxon>Stramenopiles</taxon>
        <taxon>Oomycota</taxon>
        <taxon>Peronosporomycetes</taxon>
        <taxon>Peronosporales</taxon>
        <taxon>Peronosporaceae</taxon>
        <taxon>Phytophthora</taxon>
    </lineage>
</organism>
<feature type="non-terminal residue" evidence="1">
    <location>
        <position position="1"/>
    </location>
</feature>
<evidence type="ECO:0000313" key="1">
    <source>
        <dbReference type="EMBL" id="EGZ17015.1"/>
    </source>
</evidence>
<dbReference type="KEGG" id="psoj:PHYSODRAFT_503945"/>
<dbReference type="RefSeq" id="XP_009526073.1">
    <property type="nucleotide sequence ID" value="XM_009527778.1"/>
</dbReference>